<protein>
    <submittedName>
        <fullName evidence="2">Kinetochore-associated protein 1</fullName>
    </submittedName>
</protein>
<evidence type="ECO:0000313" key="2">
    <source>
        <dbReference type="EMBL" id="KAG0729035.1"/>
    </source>
</evidence>
<evidence type="ECO:0000259" key="1">
    <source>
        <dbReference type="Pfam" id="PF10493"/>
    </source>
</evidence>
<proteinExistence type="predicted"/>
<dbReference type="InterPro" id="IPR019527">
    <property type="entry name" value="RZZ-complex_KNTC1/ROD_C"/>
</dbReference>
<dbReference type="GO" id="GO:0005737">
    <property type="term" value="C:cytoplasm"/>
    <property type="evidence" value="ECO:0007669"/>
    <property type="project" value="TreeGrafter"/>
</dbReference>
<dbReference type="GO" id="GO:0005828">
    <property type="term" value="C:kinetochore microtubule"/>
    <property type="evidence" value="ECO:0007669"/>
    <property type="project" value="TreeGrafter"/>
</dbReference>
<evidence type="ECO:0000313" key="3">
    <source>
        <dbReference type="Proteomes" id="UP000770661"/>
    </source>
</evidence>
<dbReference type="PANTHER" id="PTHR15688">
    <property type="entry name" value="KINETOCHORE-ASSOCIATED PROTEIN 1"/>
    <property type="match status" value="1"/>
</dbReference>
<dbReference type="InterPro" id="IPR052802">
    <property type="entry name" value="KNTC1"/>
</dbReference>
<keyword evidence="3" id="KW-1185">Reference proteome</keyword>
<gene>
    <name evidence="2" type="primary">Kntc1_0</name>
    <name evidence="2" type="ORF">GWK47_031243</name>
</gene>
<dbReference type="Pfam" id="PF10493">
    <property type="entry name" value="Rod_C"/>
    <property type="match status" value="1"/>
</dbReference>
<dbReference type="GO" id="GO:1903394">
    <property type="term" value="P:protein localization to kinetochore involved in kinetochore assembly"/>
    <property type="evidence" value="ECO:0007669"/>
    <property type="project" value="TreeGrafter"/>
</dbReference>
<dbReference type="EMBL" id="JACEEZ010001592">
    <property type="protein sequence ID" value="KAG0729035.1"/>
    <property type="molecule type" value="Genomic_DNA"/>
</dbReference>
<dbReference type="PANTHER" id="PTHR15688:SF1">
    <property type="entry name" value="KINETOCHORE-ASSOCIATED PROTEIN 1"/>
    <property type="match status" value="1"/>
</dbReference>
<organism evidence="2 3">
    <name type="scientific">Chionoecetes opilio</name>
    <name type="common">Atlantic snow crab</name>
    <name type="synonym">Cancer opilio</name>
    <dbReference type="NCBI Taxonomy" id="41210"/>
    <lineage>
        <taxon>Eukaryota</taxon>
        <taxon>Metazoa</taxon>
        <taxon>Ecdysozoa</taxon>
        <taxon>Arthropoda</taxon>
        <taxon>Crustacea</taxon>
        <taxon>Multicrustacea</taxon>
        <taxon>Malacostraca</taxon>
        <taxon>Eumalacostraca</taxon>
        <taxon>Eucarida</taxon>
        <taxon>Decapoda</taxon>
        <taxon>Pleocyemata</taxon>
        <taxon>Brachyura</taxon>
        <taxon>Eubrachyura</taxon>
        <taxon>Majoidea</taxon>
        <taxon>Majidae</taxon>
        <taxon>Chionoecetes</taxon>
    </lineage>
</organism>
<dbReference type="GO" id="GO:0007094">
    <property type="term" value="P:mitotic spindle assembly checkpoint signaling"/>
    <property type="evidence" value="ECO:0007669"/>
    <property type="project" value="TreeGrafter"/>
</dbReference>
<dbReference type="OrthoDB" id="343783at2759"/>
<dbReference type="GO" id="GO:0000070">
    <property type="term" value="P:mitotic sister chromatid segregation"/>
    <property type="evidence" value="ECO:0007669"/>
    <property type="project" value="TreeGrafter"/>
</dbReference>
<dbReference type="Proteomes" id="UP000770661">
    <property type="component" value="Unassembled WGS sequence"/>
</dbReference>
<dbReference type="AlphaFoldDB" id="A0A8J4Z115"/>
<comment type="caution">
    <text evidence="2">The sequence shown here is derived from an EMBL/GenBank/DDBJ whole genome shotgun (WGS) entry which is preliminary data.</text>
</comment>
<dbReference type="GO" id="GO:0031267">
    <property type="term" value="F:small GTPase binding"/>
    <property type="evidence" value="ECO:0007669"/>
    <property type="project" value="TreeGrafter"/>
</dbReference>
<dbReference type="GO" id="GO:1990423">
    <property type="term" value="C:RZZ complex"/>
    <property type="evidence" value="ECO:0007669"/>
    <property type="project" value="TreeGrafter"/>
</dbReference>
<reference evidence="2" key="1">
    <citation type="submission" date="2020-07" db="EMBL/GenBank/DDBJ databases">
        <title>The High-quality genome of the commercially important snow crab, Chionoecetes opilio.</title>
        <authorList>
            <person name="Jeong J.-H."/>
            <person name="Ryu S."/>
        </authorList>
    </citation>
    <scope>NUCLEOTIDE SEQUENCE</scope>
    <source>
        <strain evidence="2">MADBK_172401_WGS</strain>
        <tissue evidence="2">Digestive gland</tissue>
    </source>
</reference>
<name>A0A8J4Z115_CHIOP</name>
<accession>A0A8J4Z115</accession>
<sequence length="498" mass="53496">MAGSPQILARHPTAIDHALYQHRPSVLLPILCPHTADTTPLRICPPHHSLIVLLTTALTTASPYPHHSLTTASLSSCPHHSLTLASPQPHCPPALTTASPQPHCPPALTTASPSLTTASLSSCPHHSLTLASPQPHHSLIVILPSPQPHAAPRLPFCWTCWRSGCQPPEDSSGGGALDETVTNFKIAVDPTQAEEENITDTTSLSRVIYLLRCCPLKEAVSYLLNRALNDNTSISAAHRLRALRCLLAIADEATIQSQYSQGVAGLRSLLKAMMYVSRMESLGHTCSAQQFTSMDKSALVEGLWRTQRHSPKALCLITEICNDYKVTAASLWGALLMQLTRFVKSGQVEVVVLERVLLQLKSVPHLWVVPALTTAWTTLITHPFTKAVTPVSEASLASCLHSVDLLLRHCPVLVATAPLLQHCAALGLPQHPVLPPSTAKTSAAAIRTLTSSSSSSPVSMVEAADGSALRTTYLKLKPQFAFPKLVEELLEPLQVVTG</sequence>
<feature type="domain" description="RZZ complex subunit KNTC1/ROD C-terminal" evidence="1">
    <location>
        <begin position="194"/>
        <end position="415"/>
    </location>
</feature>